<dbReference type="RefSeq" id="WP_340366093.1">
    <property type="nucleotide sequence ID" value="NZ_JBBKZV010000019.1"/>
</dbReference>
<proteinExistence type="predicted"/>
<gene>
    <name evidence="1" type="ORF">WKW80_24055</name>
</gene>
<accession>A0ABU8W693</accession>
<protein>
    <submittedName>
        <fullName evidence="1">Uncharacterized protein</fullName>
    </submittedName>
</protein>
<name>A0ABU8W693_9BURK</name>
<evidence type="ECO:0000313" key="1">
    <source>
        <dbReference type="EMBL" id="MEJ8825064.1"/>
    </source>
</evidence>
<organism evidence="1 2">
    <name type="scientific">Variovorax humicola</name>
    <dbReference type="NCBI Taxonomy" id="1769758"/>
    <lineage>
        <taxon>Bacteria</taxon>
        <taxon>Pseudomonadati</taxon>
        <taxon>Pseudomonadota</taxon>
        <taxon>Betaproteobacteria</taxon>
        <taxon>Burkholderiales</taxon>
        <taxon>Comamonadaceae</taxon>
        <taxon>Variovorax</taxon>
    </lineage>
</organism>
<sequence length="112" mass="12023">MSFIDQFSKLIGGLQHYRRPEPELSLDTGLAFGGGAGASSAHADAGTDLLEGEVVAILKEFRQVHVRTPEGRVLAITPDTPGVEFSALHRGQRVACTVTRFVPRVLNARVLA</sequence>
<evidence type="ECO:0000313" key="2">
    <source>
        <dbReference type="Proteomes" id="UP001363010"/>
    </source>
</evidence>
<dbReference type="EMBL" id="JBBKZV010000019">
    <property type="protein sequence ID" value="MEJ8825064.1"/>
    <property type="molecule type" value="Genomic_DNA"/>
</dbReference>
<reference evidence="1 2" key="1">
    <citation type="submission" date="2024-03" db="EMBL/GenBank/DDBJ databases">
        <title>Novel species of the genus Variovorax.</title>
        <authorList>
            <person name="Liu Q."/>
            <person name="Xin Y.-H."/>
        </authorList>
    </citation>
    <scope>NUCLEOTIDE SEQUENCE [LARGE SCALE GENOMIC DNA]</scope>
    <source>
        <strain evidence="1 2">KACC 18501</strain>
    </source>
</reference>
<comment type="caution">
    <text evidence="1">The sequence shown here is derived from an EMBL/GenBank/DDBJ whole genome shotgun (WGS) entry which is preliminary data.</text>
</comment>
<keyword evidence="2" id="KW-1185">Reference proteome</keyword>
<dbReference type="Proteomes" id="UP001363010">
    <property type="component" value="Unassembled WGS sequence"/>
</dbReference>